<dbReference type="EMBL" id="JANLFC010000082">
    <property type="protein sequence ID" value="MCR4450836.1"/>
    <property type="molecule type" value="Genomic_DNA"/>
</dbReference>
<comment type="caution">
    <text evidence="1">The sequence shown here is derived from an EMBL/GenBank/DDBJ whole genome shotgun (WGS) entry which is preliminary data.</text>
</comment>
<name>A0AAW5MMR6_AERVE</name>
<proteinExistence type="predicted"/>
<sequence>MHIEITGRMTGKTNRLIEAANKKRQEGAKVVIVLSTPSEKQHRWIFQEIANQVKGAFVISCDLLDKNLMRELGPHRQKQLEDLISDSDAYWFFDEFDWYENQLDIPIMPSGYYTTTPRPGFDLMNTSGDRAINKLLHKAETFVDTVVVMPCNSVLRADGMDFWGVDHVA</sequence>
<accession>A0AAW5MMR6</accession>
<dbReference type="Proteomes" id="UP001204061">
    <property type="component" value="Unassembled WGS sequence"/>
</dbReference>
<reference evidence="1" key="1">
    <citation type="submission" date="2022-08" db="EMBL/GenBank/DDBJ databases">
        <title>A global survey of hypervirulent Aeromonas hydrophila identified this emerging pathogen in farmed fish in the lower Mekong River basin.</title>
        <authorList>
            <person name="Xu T."/>
            <person name="Rasmussen-Ivey C.R."/>
            <person name="Moen F.S."/>
            <person name="Fernandez Bravo A."/>
            <person name="Lamy B."/>
            <person name="Beaz-Hidalgo R."/>
            <person name="Khan C.D."/>
            <person name="Castro Escarpulli G."/>
            <person name="Yasin I.S.M."/>
            <person name="Figueras M.J."/>
            <person name="Azzam Sayuti M."/>
            <person name="Karim M.M."/>
            <person name="Alam K.M."/>
            <person name="Le T.T.T."/>
            <person name="Thao N.H.P."/>
            <person name="Addo S."/>
            <person name="Duodu S."/>
            <person name="Ali S."/>
            <person name="Mey S."/>
            <person name="Somony T."/>
            <person name="Liles M.R."/>
        </authorList>
    </citation>
    <scope>NUCLEOTIDE SEQUENCE</scope>
    <source>
        <strain evidence="1">0.14</strain>
    </source>
</reference>
<evidence type="ECO:0000313" key="1">
    <source>
        <dbReference type="EMBL" id="MCR4450836.1"/>
    </source>
</evidence>
<dbReference type="RefSeq" id="WP_257726047.1">
    <property type="nucleotide sequence ID" value="NZ_JANLFC010000082.1"/>
</dbReference>
<dbReference type="AlphaFoldDB" id="A0AAW5MMR6"/>
<evidence type="ECO:0000313" key="2">
    <source>
        <dbReference type="Proteomes" id="UP001204061"/>
    </source>
</evidence>
<protein>
    <recommendedName>
        <fullName evidence="3">Thymidine kinase</fullName>
    </recommendedName>
</protein>
<evidence type="ECO:0008006" key="3">
    <source>
        <dbReference type="Google" id="ProtNLM"/>
    </source>
</evidence>
<gene>
    <name evidence="1" type="ORF">NS965_20845</name>
</gene>
<organism evidence="1 2">
    <name type="scientific">Aeromonas veronii</name>
    <dbReference type="NCBI Taxonomy" id="654"/>
    <lineage>
        <taxon>Bacteria</taxon>
        <taxon>Pseudomonadati</taxon>
        <taxon>Pseudomonadota</taxon>
        <taxon>Gammaproteobacteria</taxon>
        <taxon>Aeromonadales</taxon>
        <taxon>Aeromonadaceae</taxon>
        <taxon>Aeromonas</taxon>
    </lineage>
</organism>